<keyword evidence="4" id="KW-1185">Reference proteome</keyword>
<dbReference type="EMBL" id="WKKG01000001">
    <property type="protein sequence ID" value="MRX66456.1"/>
    <property type="molecule type" value="Genomic_DNA"/>
</dbReference>
<name>A0A521CBX1_9FLAO</name>
<evidence type="ECO:0000313" key="3">
    <source>
        <dbReference type="Proteomes" id="UP000317289"/>
    </source>
</evidence>
<accession>A0A521CBX1</accession>
<evidence type="ECO:0000313" key="1">
    <source>
        <dbReference type="EMBL" id="MRX66456.1"/>
    </source>
</evidence>
<dbReference type="Proteomes" id="UP000468990">
    <property type="component" value="Unassembled WGS sequence"/>
</dbReference>
<evidence type="ECO:0008006" key="5">
    <source>
        <dbReference type="Google" id="ProtNLM"/>
    </source>
</evidence>
<reference evidence="2 3" key="1">
    <citation type="submission" date="2017-05" db="EMBL/GenBank/DDBJ databases">
        <authorList>
            <person name="Varghese N."/>
            <person name="Submissions S."/>
        </authorList>
    </citation>
    <scope>NUCLEOTIDE SEQUENCE [LARGE SCALE GENOMIC DNA]</scope>
    <source>
        <strain evidence="2 3">DSM 19382</strain>
    </source>
</reference>
<dbReference type="OrthoDB" id="1351435at2"/>
<dbReference type="RefSeq" id="WP_142450115.1">
    <property type="nucleotide sequence ID" value="NZ_FXTA01000002.1"/>
</dbReference>
<protein>
    <recommendedName>
        <fullName evidence="5">Lipoprotein</fullName>
    </recommendedName>
</protein>
<dbReference type="Proteomes" id="UP000317289">
    <property type="component" value="Unassembled WGS sequence"/>
</dbReference>
<dbReference type="AlphaFoldDB" id="A0A521CBX1"/>
<dbReference type="EMBL" id="FXTA01000002">
    <property type="protein sequence ID" value="SMO56301.1"/>
    <property type="molecule type" value="Genomic_DNA"/>
</dbReference>
<reference evidence="1 4" key="2">
    <citation type="submission" date="2019-11" db="EMBL/GenBank/DDBJ databases">
        <title>Flavobacterium resistens genome.</title>
        <authorList>
            <person name="Wilson V.M."/>
            <person name="Newman J.D."/>
        </authorList>
    </citation>
    <scope>NUCLEOTIDE SEQUENCE [LARGE SCALE GENOMIC DNA]</scope>
    <source>
        <strain evidence="1 4">DSM 19382</strain>
    </source>
</reference>
<gene>
    <name evidence="1" type="ORF">GJU42_00595</name>
    <name evidence="2" type="ORF">SAMN06265349_102353</name>
</gene>
<proteinExistence type="predicted"/>
<dbReference type="PROSITE" id="PS51257">
    <property type="entry name" value="PROKAR_LIPOPROTEIN"/>
    <property type="match status" value="1"/>
</dbReference>
<organism evidence="2 3">
    <name type="scientific">Flavobacterium resistens</name>
    <dbReference type="NCBI Taxonomy" id="443612"/>
    <lineage>
        <taxon>Bacteria</taxon>
        <taxon>Pseudomonadati</taxon>
        <taxon>Bacteroidota</taxon>
        <taxon>Flavobacteriia</taxon>
        <taxon>Flavobacteriales</taxon>
        <taxon>Flavobacteriaceae</taxon>
        <taxon>Flavobacterium</taxon>
    </lineage>
</organism>
<sequence length="173" mass="19847">MNKFLNYISIAILAFTLFSCNKNEWTPEKEAEFKKDLKDSLQIKAKGLASKDQINSMVDCYVEKLKIKGLKPNIDKTPENSKIAKQLSQECYQEVMKSTWNSKTEEFFKTGLKKSYIQNGFKNDEASILTDCIIAKLKEQNISPVDLKKDPKKIIVAKKIVLACEEELEKENN</sequence>
<evidence type="ECO:0000313" key="2">
    <source>
        <dbReference type="EMBL" id="SMO56301.1"/>
    </source>
</evidence>
<evidence type="ECO:0000313" key="4">
    <source>
        <dbReference type="Proteomes" id="UP000468990"/>
    </source>
</evidence>